<sequence>MVRLALDILEEIARHLQNDKDRLTLSSLSLVSSSLLEPCRKHLFYTVSFHDQTPKFPSTYQKFDKVLQETPRIGEYVREIHLLINDFQESDTAPFHSILNHITKPTNLVISPFVLETQHTVIGPWEQLPCGFREGVERIVGYPTLRSLSFDRIRMVPVSLIARASNLCYLDFFTASLITTTPATATPGSSVKPFLNHLGVKDCTSWSYVFSPIDNPHNTFTSITRALPFDLTHLTHLELDVNCVTAKATQGLIDQSSLTLQSLSFAVTGAGMISLKSVQNLRVLTFILNLGTFVYPPGPETHSAFFNIVRSLDAECPLQDGIVIGAYNCTSILSLIPATVWKRVDDLLINIGRKTLIRTTDTTETWKKLLPRSDLMGILTITPGRIFKE</sequence>
<dbReference type="Proteomes" id="UP000308600">
    <property type="component" value="Unassembled WGS sequence"/>
</dbReference>
<proteinExistence type="predicted"/>
<evidence type="ECO:0000313" key="1">
    <source>
        <dbReference type="EMBL" id="TFK64259.1"/>
    </source>
</evidence>
<protein>
    <submittedName>
        <fullName evidence="1">Uncharacterized protein</fullName>
    </submittedName>
</protein>
<dbReference type="EMBL" id="ML208482">
    <property type="protein sequence ID" value="TFK64259.1"/>
    <property type="molecule type" value="Genomic_DNA"/>
</dbReference>
<gene>
    <name evidence="1" type="ORF">BDN72DRAFT_846739</name>
</gene>
<name>A0ACD3AFU8_9AGAR</name>
<evidence type="ECO:0000313" key="2">
    <source>
        <dbReference type="Proteomes" id="UP000308600"/>
    </source>
</evidence>
<reference evidence="1 2" key="1">
    <citation type="journal article" date="2019" name="Nat. Ecol. Evol.">
        <title>Megaphylogeny resolves global patterns of mushroom evolution.</title>
        <authorList>
            <person name="Varga T."/>
            <person name="Krizsan K."/>
            <person name="Foldi C."/>
            <person name="Dima B."/>
            <person name="Sanchez-Garcia M."/>
            <person name="Sanchez-Ramirez S."/>
            <person name="Szollosi G.J."/>
            <person name="Szarkandi J.G."/>
            <person name="Papp V."/>
            <person name="Albert L."/>
            <person name="Andreopoulos W."/>
            <person name="Angelini C."/>
            <person name="Antonin V."/>
            <person name="Barry K.W."/>
            <person name="Bougher N.L."/>
            <person name="Buchanan P."/>
            <person name="Buyck B."/>
            <person name="Bense V."/>
            <person name="Catcheside P."/>
            <person name="Chovatia M."/>
            <person name="Cooper J."/>
            <person name="Damon W."/>
            <person name="Desjardin D."/>
            <person name="Finy P."/>
            <person name="Geml J."/>
            <person name="Haridas S."/>
            <person name="Hughes K."/>
            <person name="Justo A."/>
            <person name="Karasinski D."/>
            <person name="Kautmanova I."/>
            <person name="Kiss B."/>
            <person name="Kocsube S."/>
            <person name="Kotiranta H."/>
            <person name="LaButti K.M."/>
            <person name="Lechner B.E."/>
            <person name="Liimatainen K."/>
            <person name="Lipzen A."/>
            <person name="Lukacs Z."/>
            <person name="Mihaltcheva S."/>
            <person name="Morgado L.N."/>
            <person name="Niskanen T."/>
            <person name="Noordeloos M.E."/>
            <person name="Ohm R.A."/>
            <person name="Ortiz-Santana B."/>
            <person name="Ovrebo C."/>
            <person name="Racz N."/>
            <person name="Riley R."/>
            <person name="Savchenko A."/>
            <person name="Shiryaev A."/>
            <person name="Soop K."/>
            <person name="Spirin V."/>
            <person name="Szebenyi C."/>
            <person name="Tomsovsky M."/>
            <person name="Tulloss R.E."/>
            <person name="Uehling J."/>
            <person name="Grigoriev I.V."/>
            <person name="Vagvolgyi C."/>
            <person name="Papp T."/>
            <person name="Martin F.M."/>
            <person name="Miettinen O."/>
            <person name="Hibbett D.S."/>
            <person name="Nagy L.G."/>
        </authorList>
    </citation>
    <scope>NUCLEOTIDE SEQUENCE [LARGE SCALE GENOMIC DNA]</scope>
    <source>
        <strain evidence="1 2">NL-1719</strain>
    </source>
</reference>
<keyword evidence="2" id="KW-1185">Reference proteome</keyword>
<organism evidence="1 2">
    <name type="scientific">Pluteus cervinus</name>
    <dbReference type="NCBI Taxonomy" id="181527"/>
    <lineage>
        <taxon>Eukaryota</taxon>
        <taxon>Fungi</taxon>
        <taxon>Dikarya</taxon>
        <taxon>Basidiomycota</taxon>
        <taxon>Agaricomycotina</taxon>
        <taxon>Agaricomycetes</taxon>
        <taxon>Agaricomycetidae</taxon>
        <taxon>Agaricales</taxon>
        <taxon>Pluteineae</taxon>
        <taxon>Pluteaceae</taxon>
        <taxon>Pluteus</taxon>
    </lineage>
</organism>
<accession>A0ACD3AFU8</accession>